<dbReference type="Proteomes" id="UP000093694">
    <property type="component" value="Unassembled WGS sequence"/>
</dbReference>
<protein>
    <submittedName>
        <fullName evidence="2 3">N-acetyltransferase YsnE</fullName>
        <ecNumber evidence="2 3">2.3.1.-</ecNumber>
    </submittedName>
</protein>
<dbReference type="InterPro" id="IPR052777">
    <property type="entry name" value="Acetyltransferase_Enz"/>
</dbReference>
<keyword evidence="2" id="KW-0012">Acyltransferase</keyword>
<name>A0A162LET9_9CLOT</name>
<dbReference type="EC" id="2.3.1.-" evidence="2 3"/>
<comment type="caution">
    <text evidence="2">The sequence shown here is derived from an EMBL/GenBank/DDBJ whole genome shotgun (WGS) entry which is preliminary data.</text>
</comment>
<accession>A0A162LET9</accession>
<evidence type="ECO:0000313" key="5">
    <source>
        <dbReference type="Proteomes" id="UP000093694"/>
    </source>
</evidence>
<dbReference type="AlphaFoldDB" id="A0A162LET9"/>
<gene>
    <name evidence="2" type="primary">ysnE</name>
    <name evidence="3" type="ORF">CLCOS_34450</name>
    <name evidence="2" type="ORF">WX73_00892</name>
</gene>
<dbReference type="EMBL" id="LROR01000070">
    <property type="protein sequence ID" value="OBR91525.1"/>
    <property type="molecule type" value="Genomic_DNA"/>
</dbReference>
<dbReference type="Pfam" id="PF00583">
    <property type="entry name" value="Acetyltransf_1"/>
    <property type="match status" value="1"/>
</dbReference>
<keyword evidence="5" id="KW-1185">Reference proteome</keyword>
<organism evidence="2 4">
    <name type="scientific">Clostridium coskatii</name>
    <dbReference type="NCBI Taxonomy" id="1705578"/>
    <lineage>
        <taxon>Bacteria</taxon>
        <taxon>Bacillati</taxon>
        <taxon>Bacillota</taxon>
        <taxon>Clostridia</taxon>
        <taxon>Eubacteriales</taxon>
        <taxon>Clostridiaceae</taxon>
        <taxon>Clostridium</taxon>
    </lineage>
</organism>
<dbReference type="Gene3D" id="3.40.630.30">
    <property type="match status" value="1"/>
</dbReference>
<evidence type="ECO:0000313" key="4">
    <source>
        <dbReference type="Proteomes" id="UP000077384"/>
    </source>
</evidence>
<dbReference type="GO" id="GO:0016747">
    <property type="term" value="F:acyltransferase activity, transferring groups other than amino-acyl groups"/>
    <property type="evidence" value="ECO:0007669"/>
    <property type="project" value="InterPro"/>
</dbReference>
<keyword evidence="2" id="KW-0808">Transferase</keyword>
<proteinExistence type="predicted"/>
<dbReference type="Proteomes" id="UP000077384">
    <property type="component" value="Unassembled WGS sequence"/>
</dbReference>
<dbReference type="PANTHER" id="PTHR43305">
    <property type="entry name" value="FAMILY N-ACETYLTRANSFERASE, PUTATIVE (AFU_ORTHOLOGUE AFUA_2G01380)-RELATED"/>
    <property type="match status" value="1"/>
</dbReference>
<evidence type="ECO:0000259" key="1">
    <source>
        <dbReference type="PROSITE" id="PS51186"/>
    </source>
</evidence>
<feature type="domain" description="N-acetyltransferase" evidence="1">
    <location>
        <begin position="3"/>
        <end position="161"/>
    </location>
</feature>
<dbReference type="PATRIC" id="fig|1705578.3.peg.1280"/>
<dbReference type="CDD" id="cd04301">
    <property type="entry name" value="NAT_SF"/>
    <property type="match status" value="1"/>
</dbReference>
<dbReference type="SUPFAM" id="SSF55729">
    <property type="entry name" value="Acyl-CoA N-acyltransferases (Nat)"/>
    <property type="match status" value="1"/>
</dbReference>
<evidence type="ECO:0000313" key="2">
    <source>
        <dbReference type="EMBL" id="OAA92596.1"/>
    </source>
</evidence>
<reference evidence="2 4" key="1">
    <citation type="journal article" date="2015" name="Biotechnol. Bioeng.">
        <title>Genome sequence and phenotypic characterization of Caulobacter segnis.</title>
        <authorList>
            <person name="Patel S."/>
            <person name="Fletcher B."/>
            <person name="Scott D.C."/>
            <person name="Ely B."/>
        </authorList>
    </citation>
    <scope>NUCLEOTIDE SEQUENCE [LARGE SCALE GENOMIC DNA]</scope>
    <source>
        <strain evidence="2 4">PS02</strain>
    </source>
</reference>
<evidence type="ECO:0000313" key="3">
    <source>
        <dbReference type="EMBL" id="OBR91525.1"/>
    </source>
</evidence>
<dbReference type="PROSITE" id="PS51186">
    <property type="entry name" value="GNAT"/>
    <property type="match status" value="1"/>
</dbReference>
<dbReference type="EMBL" id="LITQ01000019">
    <property type="protein sequence ID" value="OAA92596.1"/>
    <property type="molecule type" value="Genomic_DNA"/>
</dbReference>
<dbReference type="RefSeq" id="WP_063601513.1">
    <property type="nucleotide sequence ID" value="NZ_LITQ01000019.1"/>
</dbReference>
<reference evidence="3 5" key="2">
    <citation type="journal article" date="2016" name="Front. Microbiol.">
        <title>Industrial Acetogenic Biocatalysts: A Comparative Metabolic and Genomic Analysis.</title>
        <authorList>
            <person name="Bengelsdorf F."/>
            <person name="Poehlein A."/>
            <person name="Sonja S."/>
            <person name="Erz C."/>
            <person name="Hummel T."/>
            <person name="Hoffmeister S."/>
            <person name="Daniel R."/>
            <person name="Durre P."/>
        </authorList>
    </citation>
    <scope>NUCLEOTIDE SEQUENCE [LARGE SCALE GENOMIC DNA]</scope>
    <source>
        <strain evidence="3 5">PTA-10522</strain>
    </source>
</reference>
<dbReference type="InterPro" id="IPR016181">
    <property type="entry name" value="Acyl_CoA_acyltransferase"/>
</dbReference>
<sequence length="161" mass="18785">MDVTIRLAYKEKEELIQLFKEYTESILAEGEEVIACLKSQHYSDEINGIAEKYGLPEGRLYIASIDNNSVGCIALRKVDEDYCEMKRLYVRPGNRGKHIGRKLMEQIISDAKEIGYKHIRLDTFPFMDKAIKMYKNYGFYEIERYNDNPAPTAVFMQLDIH</sequence>
<dbReference type="InterPro" id="IPR000182">
    <property type="entry name" value="GNAT_dom"/>
</dbReference>
<dbReference type="PANTHER" id="PTHR43305:SF1">
    <property type="entry name" value="FAMILY N-ACETYLTRANSFERASE, PUTATIVE (AFU_ORTHOLOGUE AFUA_2G01380)-RELATED"/>
    <property type="match status" value="1"/>
</dbReference>